<dbReference type="Pfam" id="PF11827">
    <property type="entry name" value="DUF3347"/>
    <property type="match status" value="1"/>
</dbReference>
<dbReference type="OrthoDB" id="9806939at2"/>
<evidence type="ECO:0000259" key="5">
    <source>
        <dbReference type="Pfam" id="PF25869"/>
    </source>
</evidence>
<dbReference type="Pfam" id="PF25869">
    <property type="entry name" value="3HB_CusB"/>
    <property type="match status" value="1"/>
</dbReference>
<dbReference type="Gene3D" id="2.40.30.170">
    <property type="match status" value="1"/>
</dbReference>
<dbReference type="InterPro" id="IPR058790">
    <property type="entry name" value="BSH_CusB"/>
</dbReference>
<dbReference type="GO" id="GO:0060003">
    <property type="term" value="P:copper ion export"/>
    <property type="evidence" value="ECO:0007669"/>
    <property type="project" value="TreeGrafter"/>
</dbReference>
<dbReference type="SUPFAM" id="SSF111369">
    <property type="entry name" value="HlyD-like secretion proteins"/>
    <property type="match status" value="1"/>
</dbReference>
<reference evidence="10" key="1">
    <citation type="submission" date="2016-10" db="EMBL/GenBank/DDBJ databases">
        <authorList>
            <person name="Varghese N."/>
            <person name="Submissions S."/>
        </authorList>
    </citation>
    <scope>NUCLEOTIDE SEQUENCE [LARGE SCALE GENOMIC DNA]</scope>
    <source>
        <strain evidence="10">CGMCC 1.12402</strain>
    </source>
</reference>
<name>A0A1I0NW55_9BACT</name>
<dbReference type="Proteomes" id="UP000199437">
    <property type="component" value="Unassembled WGS sequence"/>
</dbReference>
<feature type="domain" description="CusB-like three alpha-helical bundle" evidence="5">
    <location>
        <begin position="160"/>
        <end position="206"/>
    </location>
</feature>
<evidence type="ECO:0000256" key="1">
    <source>
        <dbReference type="ARBA" id="ARBA00009477"/>
    </source>
</evidence>
<dbReference type="FunFam" id="2.40.30.170:FF:000010">
    <property type="entry name" value="Efflux RND transporter periplasmic adaptor subunit"/>
    <property type="match status" value="1"/>
</dbReference>
<dbReference type="InterPro" id="IPR058792">
    <property type="entry name" value="Beta-barrel_RND_2"/>
</dbReference>
<dbReference type="Pfam" id="PF25954">
    <property type="entry name" value="Beta-barrel_RND_2"/>
    <property type="match status" value="1"/>
</dbReference>
<evidence type="ECO:0000313" key="10">
    <source>
        <dbReference type="Proteomes" id="UP000199437"/>
    </source>
</evidence>
<dbReference type="InterPro" id="IPR021782">
    <property type="entry name" value="DUF3347"/>
</dbReference>
<accession>A0A1I0NW55</accession>
<dbReference type="Pfam" id="PF25919">
    <property type="entry name" value="BSH_CusB"/>
    <property type="match status" value="1"/>
</dbReference>
<dbReference type="Gene3D" id="2.40.420.20">
    <property type="match status" value="1"/>
</dbReference>
<dbReference type="GO" id="GO:0030288">
    <property type="term" value="C:outer membrane-bounded periplasmic space"/>
    <property type="evidence" value="ECO:0007669"/>
    <property type="project" value="TreeGrafter"/>
</dbReference>
<organism evidence="9 10">
    <name type="scientific">Roseivirga pacifica</name>
    <dbReference type="NCBI Taxonomy" id="1267423"/>
    <lineage>
        <taxon>Bacteria</taxon>
        <taxon>Pseudomonadati</taxon>
        <taxon>Bacteroidota</taxon>
        <taxon>Cytophagia</taxon>
        <taxon>Cytophagales</taxon>
        <taxon>Roseivirgaceae</taxon>
        <taxon>Roseivirga</taxon>
    </lineage>
</organism>
<dbReference type="InterPro" id="IPR051909">
    <property type="entry name" value="MFP_Cation_Efflux"/>
</dbReference>
<dbReference type="InterPro" id="IPR045800">
    <property type="entry name" value="HMBD"/>
</dbReference>
<gene>
    <name evidence="9" type="ORF">SAMN05216290_1524</name>
</gene>
<keyword evidence="2" id="KW-0813">Transport</keyword>
<dbReference type="PANTHER" id="PTHR30097:SF4">
    <property type="entry name" value="SLR6042 PROTEIN"/>
    <property type="match status" value="1"/>
</dbReference>
<evidence type="ECO:0000313" key="9">
    <source>
        <dbReference type="EMBL" id="SEW06067.1"/>
    </source>
</evidence>
<dbReference type="InterPro" id="IPR006143">
    <property type="entry name" value="RND_pump_MFP"/>
</dbReference>
<dbReference type="NCBIfam" id="TIGR01730">
    <property type="entry name" value="RND_mfp"/>
    <property type="match status" value="1"/>
</dbReference>
<dbReference type="PANTHER" id="PTHR30097">
    <property type="entry name" value="CATION EFFLUX SYSTEM PROTEIN CUSB"/>
    <property type="match status" value="1"/>
</dbReference>
<dbReference type="Pfam" id="PF19335">
    <property type="entry name" value="HMBD"/>
    <property type="match status" value="1"/>
</dbReference>
<feature type="domain" description="CusB-like barrel-sandwich hybrid" evidence="6">
    <location>
        <begin position="129"/>
        <end position="242"/>
    </location>
</feature>
<dbReference type="GO" id="GO:0046914">
    <property type="term" value="F:transition metal ion binding"/>
    <property type="evidence" value="ECO:0007669"/>
    <property type="project" value="TreeGrafter"/>
</dbReference>
<dbReference type="InterPro" id="IPR058791">
    <property type="entry name" value="3HB_CusB"/>
</dbReference>
<dbReference type="GO" id="GO:0016020">
    <property type="term" value="C:membrane"/>
    <property type="evidence" value="ECO:0007669"/>
    <property type="project" value="InterPro"/>
</dbReference>
<evidence type="ECO:0000259" key="7">
    <source>
        <dbReference type="Pfam" id="PF25954"/>
    </source>
</evidence>
<dbReference type="GeneID" id="99986249"/>
<dbReference type="InterPro" id="IPR058649">
    <property type="entry name" value="CzcB_C"/>
</dbReference>
<dbReference type="Pfam" id="PF25975">
    <property type="entry name" value="CzcB_C"/>
    <property type="match status" value="1"/>
</dbReference>
<evidence type="ECO:0000259" key="3">
    <source>
        <dbReference type="Pfam" id="PF11827"/>
    </source>
</evidence>
<evidence type="ECO:0000259" key="8">
    <source>
        <dbReference type="Pfam" id="PF25975"/>
    </source>
</evidence>
<protein>
    <submittedName>
        <fullName evidence="9">Membrane fusion protein, Cu(I)/Ag(I) efflux system</fullName>
    </submittedName>
</protein>
<evidence type="ECO:0000259" key="6">
    <source>
        <dbReference type="Pfam" id="PF25919"/>
    </source>
</evidence>
<comment type="similarity">
    <text evidence="1">Belongs to the membrane fusion protein (MFP) (TC 8.A.1) family.</text>
</comment>
<feature type="domain" description="CzcB-like C-terminal circularly permuted SH3-like" evidence="8">
    <location>
        <begin position="329"/>
        <end position="389"/>
    </location>
</feature>
<proteinExistence type="inferred from homology"/>
<sequence length="581" mass="63276">MKINKSIILTIAASLVIGAIFGAVFFGGNSHTETATETHDHSGESGLWTCSMHPQVRQSEPGNCPFCGMELIPLSSEEDSDPTLLKMSNAALQLANIQTTIIGNENASSQLALNGKIRLDQRNVHAQSAHFGGRIEKLYKQFVGEEVKKGDLIASVYSPEVLAAQLELIEAKKVESSNPSLLEATRQKLRNWKISEAQISAMENRTEASENIDIYAHHGGTITQLLVKTGDHLMDEKAFMEVADLSELWVVFDVYEKDLGNIKLGDKVSFTPNNSSKVYEASISFVSPNVDPTTRVVEVRADINNQSGALKPDMFVKGAIASPTINGLLVPKSAVLWTGKRSVVYTKTGEGLSFRLNEVTLGPRVGDAYLVESGLNAGDEVVTNGAFTLDAEAQLQGKISMMNQVKTAASPTENTFTEVSLPQAKNFENSVNSTFQDQLLALAMAYLPLKDAMVEGNASAIRKAATPVQTNLEKVDMTLAKGDAHMHWMALLSPMQDALALITSAENRDTQRLQFINLSKALINAVRSFGTNYESPLYVQFCPMANNDQGAIWLSTEEKIVNPYFGDMMLTCGSIEETLTK</sequence>
<evidence type="ECO:0000256" key="2">
    <source>
        <dbReference type="ARBA" id="ARBA00022448"/>
    </source>
</evidence>
<feature type="domain" description="CusB-like beta-barrel" evidence="7">
    <location>
        <begin position="248"/>
        <end position="322"/>
    </location>
</feature>
<dbReference type="AlphaFoldDB" id="A0A1I0NW55"/>
<dbReference type="GO" id="GO:0015679">
    <property type="term" value="P:plasma membrane copper ion transport"/>
    <property type="evidence" value="ECO:0007669"/>
    <property type="project" value="TreeGrafter"/>
</dbReference>
<keyword evidence="10" id="KW-1185">Reference proteome</keyword>
<evidence type="ECO:0000259" key="4">
    <source>
        <dbReference type="Pfam" id="PF19335"/>
    </source>
</evidence>
<dbReference type="EMBL" id="FOIR01000001">
    <property type="protein sequence ID" value="SEW06067.1"/>
    <property type="molecule type" value="Genomic_DNA"/>
</dbReference>
<feature type="domain" description="Heavy metal binding" evidence="4">
    <location>
        <begin position="48"/>
        <end position="73"/>
    </location>
</feature>
<dbReference type="STRING" id="1267423.SAMN05216290_1524"/>
<dbReference type="GO" id="GO:0022857">
    <property type="term" value="F:transmembrane transporter activity"/>
    <property type="evidence" value="ECO:0007669"/>
    <property type="project" value="InterPro"/>
</dbReference>
<feature type="domain" description="DUF3347" evidence="3">
    <location>
        <begin position="445"/>
        <end position="532"/>
    </location>
</feature>
<dbReference type="RefSeq" id="WP_090257906.1">
    <property type="nucleotide sequence ID" value="NZ_FOIR01000001.1"/>
</dbReference>